<feature type="compositionally biased region" description="Polar residues" evidence="1">
    <location>
        <begin position="84"/>
        <end position="102"/>
    </location>
</feature>
<dbReference type="Proteomes" id="UP001175001">
    <property type="component" value="Unassembled WGS sequence"/>
</dbReference>
<evidence type="ECO:0000259" key="2">
    <source>
        <dbReference type="Pfam" id="PF07883"/>
    </source>
</evidence>
<dbReference type="CDD" id="cd02223">
    <property type="entry name" value="cupin_Bh2720-like"/>
    <property type="match status" value="1"/>
</dbReference>
<dbReference type="InterPro" id="IPR014710">
    <property type="entry name" value="RmlC-like_jellyroll"/>
</dbReference>
<gene>
    <name evidence="3" type="primary">MIMI_L612</name>
    <name evidence="3" type="ORF">DIS24_g8024</name>
</gene>
<dbReference type="InterPro" id="IPR011051">
    <property type="entry name" value="RmlC_Cupin_sf"/>
</dbReference>
<feature type="domain" description="Cupin type-2" evidence="2">
    <location>
        <begin position="171"/>
        <end position="239"/>
    </location>
</feature>
<evidence type="ECO:0000256" key="1">
    <source>
        <dbReference type="SAM" id="MobiDB-lite"/>
    </source>
</evidence>
<evidence type="ECO:0000313" key="4">
    <source>
        <dbReference type="Proteomes" id="UP001175001"/>
    </source>
</evidence>
<dbReference type="InterPro" id="IPR052538">
    <property type="entry name" value="Flavonoid_dioxygenase-like"/>
</dbReference>
<proteinExistence type="predicted"/>
<dbReference type="PANTHER" id="PTHR43346">
    <property type="entry name" value="LIGAND BINDING DOMAIN PROTEIN, PUTATIVE (AFU_ORTHOLOGUE AFUA_6G14370)-RELATED"/>
    <property type="match status" value="1"/>
</dbReference>
<accession>A0AA40CQ91</accession>
<feature type="compositionally biased region" description="Basic and acidic residues" evidence="1">
    <location>
        <begin position="242"/>
        <end position="256"/>
    </location>
</feature>
<evidence type="ECO:0000313" key="3">
    <source>
        <dbReference type="EMBL" id="KAK0645304.1"/>
    </source>
</evidence>
<name>A0AA40CQ91_9PEZI</name>
<organism evidence="3 4">
    <name type="scientific">Lasiodiplodia hormozganensis</name>
    <dbReference type="NCBI Taxonomy" id="869390"/>
    <lineage>
        <taxon>Eukaryota</taxon>
        <taxon>Fungi</taxon>
        <taxon>Dikarya</taxon>
        <taxon>Ascomycota</taxon>
        <taxon>Pezizomycotina</taxon>
        <taxon>Dothideomycetes</taxon>
        <taxon>Dothideomycetes incertae sedis</taxon>
        <taxon>Botryosphaeriales</taxon>
        <taxon>Botryosphaeriaceae</taxon>
        <taxon>Lasiodiplodia</taxon>
    </lineage>
</organism>
<feature type="region of interest" description="Disordered" evidence="1">
    <location>
        <begin position="1"/>
        <end position="45"/>
    </location>
</feature>
<dbReference type="EMBL" id="JAUJDW010000055">
    <property type="protein sequence ID" value="KAK0645304.1"/>
    <property type="molecule type" value="Genomic_DNA"/>
</dbReference>
<dbReference type="Pfam" id="PF07883">
    <property type="entry name" value="Cupin_2"/>
    <property type="match status" value="1"/>
</dbReference>
<dbReference type="PANTHER" id="PTHR43346:SF1">
    <property type="entry name" value="QUERCETIN 2,3-DIOXYGENASE-RELATED"/>
    <property type="match status" value="1"/>
</dbReference>
<reference evidence="3" key="1">
    <citation type="submission" date="2023-06" db="EMBL/GenBank/DDBJ databases">
        <title>Multi-omics analyses reveal the molecular pathogenesis toolkit of Lasiodiplodia hormozganensis, a cross-kingdom pathogen.</title>
        <authorList>
            <person name="Felix C."/>
            <person name="Meneses R."/>
            <person name="Goncalves M.F.M."/>
            <person name="Tilleman L."/>
            <person name="Duarte A.S."/>
            <person name="Jorrin-Novo J.V."/>
            <person name="Van De Peer Y."/>
            <person name="Deforce D."/>
            <person name="Van Nieuwerburgh F."/>
            <person name="Esteves A.C."/>
            <person name="Alves A."/>
        </authorList>
    </citation>
    <scope>NUCLEOTIDE SEQUENCE</scope>
    <source>
        <strain evidence="3">CBS 339.90</strain>
    </source>
</reference>
<dbReference type="InterPro" id="IPR013096">
    <property type="entry name" value="Cupin_2"/>
</dbReference>
<feature type="region of interest" description="Disordered" evidence="1">
    <location>
        <begin position="242"/>
        <end position="293"/>
    </location>
</feature>
<feature type="compositionally biased region" description="Polar residues" evidence="1">
    <location>
        <begin position="1"/>
        <end position="24"/>
    </location>
</feature>
<dbReference type="AlphaFoldDB" id="A0AA40CQ91"/>
<protein>
    <recommendedName>
        <fullName evidence="2">Cupin type-2 domain-containing protein</fullName>
    </recommendedName>
</protein>
<dbReference type="Gene3D" id="2.60.120.10">
    <property type="entry name" value="Jelly Rolls"/>
    <property type="match status" value="1"/>
</dbReference>
<keyword evidence="4" id="KW-1185">Reference proteome</keyword>
<comment type="caution">
    <text evidence="3">The sequence shown here is derived from an EMBL/GenBank/DDBJ whole genome shotgun (WGS) entry which is preliminary data.</text>
</comment>
<dbReference type="SUPFAM" id="SSF51182">
    <property type="entry name" value="RmlC-like cupins"/>
    <property type="match status" value="1"/>
</dbReference>
<feature type="region of interest" description="Disordered" evidence="1">
    <location>
        <begin position="84"/>
        <end position="114"/>
    </location>
</feature>
<sequence length="293" mass="32076">MSSTYEPTATAQHFQSPSPRINTPTDDDTPNPFNHHHHYNPDDCIPGNPHMLKIASHTAYRSAARSPASILSKKASWVDTSRNISLSPKNLSRPTSASNSPVGTPIGTPRNRSPVRGFATSAGRMGKQDGVKNEPPKHEMTVFEGLLSERRRFGDFRRVLHTGLYSQLVAMEIPPSGDIGEEVHSVDQTLLFTHGRGLAQVAGVDRPVKAGDVVIVPAGTKHQFLNSSADEPLELVTVYAPAEHDPRSVHKTKQEGDQEEEDEVDVAPKWARRSQKENAEAGLVKMEGGPYEE</sequence>